<dbReference type="AlphaFoldDB" id="A0AAJ0M8M6"/>
<evidence type="ECO:0000313" key="3">
    <source>
        <dbReference type="Proteomes" id="UP001275084"/>
    </source>
</evidence>
<sequence>MANPDLTPFKALSFDCYGTLIDWESGLLTDFTPLLAQLPPSHPWATSPALALERFNAISEHLEETNPTQLYPATLSASLVQLASELSLAPTPSLSAAVTKIATGPGRWPAFPDTISGLLRLRKHFKLIILSNVNNANITSCIGTSLAPAQFDAVYTAEAIGAYKPSHANFRYLFSHARADLDVDFDRGELLHVARSLTADHVPAKELGFRSVWISRGGDQEGNYGTGGDLGKLTDEGKLGFEWKFDTIGEFADEVDRQFAAKEKGE</sequence>
<dbReference type="EMBL" id="JAUIQD010000008">
    <property type="protein sequence ID" value="KAK3341799.1"/>
    <property type="molecule type" value="Genomic_DNA"/>
</dbReference>
<dbReference type="Gene3D" id="1.10.150.750">
    <property type="match status" value="1"/>
</dbReference>
<dbReference type="GO" id="GO:0016791">
    <property type="term" value="F:phosphatase activity"/>
    <property type="evidence" value="ECO:0007669"/>
    <property type="project" value="UniProtKB-ARBA"/>
</dbReference>
<keyword evidence="1 2" id="KW-0378">Hydrolase</keyword>
<name>A0AAJ0M8M6_9PEZI</name>
<comment type="caution">
    <text evidence="2">The sequence shown here is derived from an EMBL/GenBank/DDBJ whole genome shotgun (WGS) entry which is preliminary data.</text>
</comment>
<dbReference type="InterPro" id="IPR036412">
    <property type="entry name" value="HAD-like_sf"/>
</dbReference>
<evidence type="ECO:0000313" key="2">
    <source>
        <dbReference type="EMBL" id="KAK3341799.1"/>
    </source>
</evidence>
<keyword evidence="3" id="KW-1185">Reference proteome</keyword>
<dbReference type="SUPFAM" id="SSF56784">
    <property type="entry name" value="HAD-like"/>
    <property type="match status" value="1"/>
</dbReference>
<evidence type="ECO:0000256" key="1">
    <source>
        <dbReference type="ARBA" id="ARBA00022801"/>
    </source>
</evidence>
<gene>
    <name evidence="2" type="ORF">B0T25DRAFT_353813</name>
</gene>
<reference evidence="2" key="1">
    <citation type="journal article" date="2023" name="Mol. Phylogenet. Evol.">
        <title>Genome-scale phylogeny and comparative genomics of the fungal order Sordariales.</title>
        <authorList>
            <person name="Hensen N."/>
            <person name="Bonometti L."/>
            <person name="Westerberg I."/>
            <person name="Brannstrom I.O."/>
            <person name="Guillou S."/>
            <person name="Cros-Aarteil S."/>
            <person name="Calhoun S."/>
            <person name="Haridas S."/>
            <person name="Kuo A."/>
            <person name="Mondo S."/>
            <person name="Pangilinan J."/>
            <person name="Riley R."/>
            <person name="LaButti K."/>
            <person name="Andreopoulos B."/>
            <person name="Lipzen A."/>
            <person name="Chen C."/>
            <person name="Yan M."/>
            <person name="Daum C."/>
            <person name="Ng V."/>
            <person name="Clum A."/>
            <person name="Steindorff A."/>
            <person name="Ohm R.A."/>
            <person name="Martin F."/>
            <person name="Silar P."/>
            <person name="Natvig D.O."/>
            <person name="Lalanne C."/>
            <person name="Gautier V."/>
            <person name="Ament-Velasquez S.L."/>
            <person name="Kruys A."/>
            <person name="Hutchinson M.I."/>
            <person name="Powell A.J."/>
            <person name="Barry K."/>
            <person name="Miller A.N."/>
            <person name="Grigoriev I.V."/>
            <person name="Debuchy R."/>
            <person name="Gladieux P."/>
            <person name="Hiltunen Thoren M."/>
            <person name="Johannesson H."/>
        </authorList>
    </citation>
    <scope>NUCLEOTIDE SEQUENCE</scope>
    <source>
        <strain evidence="2">CBS 955.72</strain>
    </source>
</reference>
<accession>A0AAJ0M8M6</accession>
<dbReference type="Gene3D" id="3.40.50.1000">
    <property type="entry name" value="HAD superfamily/HAD-like"/>
    <property type="match status" value="1"/>
</dbReference>
<dbReference type="InterPro" id="IPR023214">
    <property type="entry name" value="HAD_sf"/>
</dbReference>
<dbReference type="Proteomes" id="UP001275084">
    <property type="component" value="Unassembled WGS sequence"/>
</dbReference>
<dbReference type="PRINTS" id="PR00413">
    <property type="entry name" value="HADHALOGNASE"/>
</dbReference>
<dbReference type="InterPro" id="IPR006439">
    <property type="entry name" value="HAD-SF_hydro_IA"/>
</dbReference>
<dbReference type="InterPro" id="IPR051540">
    <property type="entry name" value="S-2-haloacid_dehalogenase"/>
</dbReference>
<organism evidence="2 3">
    <name type="scientific">Lasiosphaeria hispida</name>
    <dbReference type="NCBI Taxonomy" id="260671"/>
    <lineage>
        <taxon>Eukaryota</taxon>
        <taxon>Fungi</taxon>
        <taxon>Dikarya</taxon>
        <taxon>Ascomycota</taxon>
        <taxon>Pezizomycotina</taxon>
        <taxon>Sordariomycetes</taxon>
        <taxon>Sordariomycetidae</taxon>
        <taxon>Sordariales</taxon>
        <taxon>Lasiosphaeriaceae</taxon>
        <taxon>Lasiosphaeria</taxon>
    </lineage>
</organism>
<proteinExistence type="predicted"/>
<dbReference type="PANTHER" id="PTHR43316:SF9">
    <property type="entry name" value="ACID DEHALOGENASE, PUTATIVE (AFU_ORTHOLOGUE AFUA_6G14460)-RELATED"/>
    <property type="match status" value="1"/>
</dbReference>
<reference evidence="2" key="2">
    <citation type="submission" date="2023-06" db="EMBL/GenBank/DDBJ databases">
        <authorList>
            <consortium name="Lawrence Berkeley National Laboratory"/>
            <person name="Haridas S."/>
            <person name="Hensen N."/>
            <person name="Bonometti L."/>
            <person name="Westerberg I."/>
            <person name="Brannstrom I.O."/>
            <person name="Guillou S."/>
            <person name="Cros-Aarteil S."/>
            <person name="Calhoun S."/>
            <person name="Kuo A."/>
            <person name="Mondo S."/>
            <person name="Pangilinan J."/>
            <person name="Riley R."/>
            <person name="Labutti K."/>
            <person name="Andreopoulos B."/>
            <person name="Lipzen A."/>
            <person name="Chen C."/>
            <person name="Yanf M."/>
            <person name="Daum C."/>
            <person name="Ng V."/>
            <person name="Clum A."/>
            <person name="Steindorff A."/>
            <person name="Ohm R."/>
            <person name="Martin F."/>
            <person name="Silar P."/>
            <person name="Natvig D."/>
            <person name="Lalanne C."/>
            <person name="Gautier V."/>
            <person name="Ament-Velasquez S.L."/>
            <person name="Kruys A."/>
            <person name="Hutchinson M.I."/>
            <person name="Powell A.J."/>
            <person name="Barry K."/>
            <person name="Miller A.N."/>
            <person name="Grigoriev I.V."/>
            <person name="Debuchy R."/>
            <person name="Gladieux P."/>
            <person name="Thoren M.H."/>
            <person name="Johannesson H."/>
        </authorList>
    </citation>
    <scope>NUCLEOTIDE SEQUENCE</scope>
    <source>
        <strain evidence="2">CBS 955.72</strain>
    </source>
</reference>
<dbReference type="PANTHER" id="PTHR43316">
    <property type="entry name" value="HYDROLASE, HALOACID DELAHOGENASE-RELATED"/>
    <property type="match status" value="1"/>
</dbReference>
<protein>
    <submittedName>
        <fullName evidence="2">Haloacid dehalogenase-like hydrolase-domain-containing protein</fullName>
    </submittedName>
</protein>